<dbReference type="InterPro" id="IPR009856">
    <property type="entry name" value="Lir1"/>
</dbReference>
<organism evidence="2 3">
    <name type="scientific">Asparagus officinalis</name>
    <name type="common">Garden asparagus</name>
    <dbReference type="NCBI Taxonomy" id="4686"/>
    <lineage>
        <taxon>Eukaryota</taxon>
        <taxon>Viridiplantae</taxon>
        <taxon>Streptophyta</taxon>
        <taxon>Embryophyta</taxon>
        <taxon>Tracheophyta</taxon>
        <taxon>Spermatophyta</taxon>
        <taxon>Magnoliopsida</taxon>
        <taxon>Liliopsida</taxon>
        <taxon>Asparagales</taxon>
        <taxon>Asparagaceae</taxon>
        <taxon>Asparagoideae</taxon>
        <taxon>Asparagus</taxon>
    </lineage>
</organism>
<feature type="region of interest" description="Disordered" evidence="1">
    <location>
        <begin position="78"/>
        <end position="109"/>
    </location>
</feature>
<dbReference type="Gramene" id="ONK77907">
    <property type="protein sequence ID" value="ONK77907"/>
    <property type="gene ID" value="A4U43_C02F12160"/>
</dbReference>
<name>A0A5P1FKG6_ASPOF</name>
<dbReference type="GO" id="GO:0009507">
    <property type="term" value="C:chloroplast"/>
    <property type="evidence" value="ECO:0007669"/>
    <property type="project" value="InterPro"/>
</dbReference>
<dbReference type="Pfam" id="PF07207">
    <property type="entry name" value="Lir1"/>
    <property type="match status" value="1"/>
</dbReference>
<dbReference type="Proteomes" id="UP000243459">
    <property type="component" value="Chromosome 2"/>
</dbReference>
<dbReference type="PANTHER" id="PTHR36762">
    <property type="entry name" value="LIGHT-REGULATED PROTEIN 1, CHLOROPLASTIC"/>
    <property type="match status" value="1"/>
</dbReference>
<gene>
    <name evidence="2" type="ORF">A4U43_C02F12160</name>
</gene>
<reference evidence="3" key="1">
    <citation type="journal article" date="2017" name="Nat. Commun.">
        <title>The asparagus genome sheds light on the origin and evolution of a young Y chromosome.</title>
        <authorList>
            <person name="Harkess A."/>
            <person name="Zhou J."/>
            <person name="Xu C."/>
            <person name="Bowers J.E."/>
            <person name="Van der Hulst R."/>
            <person name="Ayyampalayam S."/>
            <person name="Mercati F."/>
            <person name="Riccardi P."/>
            <person name="McKain M.R."/>
            <person name="Kakrana A."/>
            <person name="Tang H."/>
            <person name="Ray J."/>
            <person name="Groenendijk J."/>
            <person name="Arikit S."/>
            <person name="Mathioni S.M."/>
            <person name="Nakano M."/>
            <person name="Shan H."/>
            <person name="Telgmann-Rauber A."/>
            <person name="Kanno A."/>
            <person name="Yue Z."/>
            <person name="Chen H."/>
            <person name="Li W."/>
            <person name="Chen Y."/>
            <person name="Xu X."/>
            <person name="Zhang Y."/>
            <person name="Luo S."/>
            <person name="Chen H."/>
            <person name="Gao J."/>
            <person name="Mao Z."/>
            <person name="Pires J.C."/>
            <person name="Luo M."/>
            <person name="Kudrna D."/>
            <person name="Wing R.A."/>
            <person name="Meyers B.C."/>
            <person name="Yi K."/>
            <person name="Kong H."/>
            <person name="Lavrijsen P."/>
            <person name="Sunseri F."/>
            <person name="Falavigna A."/>
            <person name="Ye Y."/>
            <person name="Leebens-Mack J.H."/>
            <person name="Chen G."/>
        </authorList>
    </citation>
    <scope>NUCLEOTIDE SEQUENCE [LARGE SCALE GENOMIC DNA]</scope>
    <source>
        <strain evidence="3">cv. DH0086</strain>
    </source>
</reference>
<sequence>MQAANLCFTGPLPVKSTKFLAQKRVPTPSRALFSFKAVANTATESSTVDYNTLTSVFPVEACDIIGGDACMGVMCPEAKISSSPNTGNARASEEDVEREYFEYSQQPKT</sequence>
<dbReference type="AlphaFoldDB" id="A0A5P1FKG6"/>
<protein>
    <recommendedName>
        <fullName evidence="4">Light-regulated protein</fullName>
    </recommendedName>
</protein>
<keyword evidence="3" id="KW-1185">Reference proteome</keyword>
<dbReference type="PANTHER" id="PTHR36762:SF2">
    <property type="entry name" value="LIGHT-REGULATED PROTEIN 1, CHLOROPLASTIC"/>
    <property type="match status" value="1"/>
</dbReference>
<evidence type="ECO:0000313" key="2">
    <source>
        <dbReference type="EMBL" id="ONK77907.1"/>
    </source>
</evidence>
<evidence type="ECO:0000256" key="1">
    <source>
        <dbReference type="SAM" id="MobiDB-lite"/>
    </source>
</evidence>
<dbReference type="EMBL" id="CM007382">
    <property type="protein sequence ID" value="ONK77907.1"/>
    <property type="molecule type" value="Genomic_DNA"/>
</dbReference>
<feature type="compositionally biased region" description="Polar residues" evidence="1">
    <location>
        <begin position="80"/>
        <end position="89"/>
    </location>
</feature>
<evidence type="ECO:0000313" key="3">
    <source>
        <dbReference type="Proteomes" id="UP000243459"/>
    </source>
</evidence>
<proteinExistence type="predicted"/>
<accession>A0A5P1FKG6</accession>
<evidence type="ECO:0008006" key="4">
    <source>
        <dbReference type="Google" id="ProtNLM"/>
    </source>
</evidence>
<dbReference type="OMA" id="PVEACDI"/>